<dbReference type="AlphaFoldDB" id="A0A871QYI6"/>
<dbReference type="InterPro" id="IPR007219">
    <property type="entry name" value="XnlR_reg_dom"/>
</dbReference>
<keyword evidence="8" id="KW-0472">Membrane</keyword>
<reference evidence="10" key="2">
    <citation type="journal article" name="BMC Genomics">
        <title>New genome assemblies reveal patterns of domestication and adaptation across Brettanomyces (Dekkera) species.</title>
        <authorList>
            <person name="Roach M.J."/>
            <person name="Borneman A.R."/>
        </authorList>
    </citation>
    <scope>NUCLEOTIDE SEQUENCE</scope>
    <source>
        <strain evidence="10">UCD 2041</strain>
    </source>
</reference>
<evidence type="ECO:0000313" key="11">
    <source>
        <dbReference type="Proteomes" id="UP000663131"/>
    </source>
</evidence>
<dbReference type="RefSeq" id="XP_041134981.1">
    <property type="nucleotide sequence ID" value="XM_041278786.1"/>
</dbReference>
<protein>
    <recommendedName>
        <fullName evidence="9">Xylanolytic transcriptional activator regulatory domain-containing protein</fullName>
    </recommendedName>
</protein>
<dbReference type="KEGG" id="bbrx:BRETT_000215"/>
<dbReference type="EMBL" id="CP063131">
    <property type="protein sequence ID" value="QOU18487.1"/>
    <property type="molecule type" value="Genomic_DNA"/>
</dbReference>
<evidence type="ECO:0000256" key="6">
    <source>
        <dbReference type="ARBA" id="ARBA00023163"/>
    </source>
</evidence>
<dbReference type="CDD" id="cd00067">
    <property type="entry name" value="GAL4"/>
    <property type="match status" value="1"/>
</dbReference>
<dbReference type="PANTHER" id="PTHR31313:SF81">
    <property type="entry name" value="TY1 ENHANCER ACTIVATOR"/>
    <property type="match status" value="1"/>
</dbReference>
<dbReference type="GO" id="GO:0006351">
    <property type="term" value="P:DNA-templated transcription"/>
    <property type="evidence" value="ECO:0007669"/>
    <property type="project" value="InterPro"/>
</dbReference>
<dbReference type="GO" id="GO:0003677">
    <property type="term" value="F:DNA binding"/>
    <property type="evidence" value="ECO:0007669"/>
    <property type="project" value="UniProtKB-KW"/>
</dbReference>
<comment type="subcellular location">
    <subcellularLocation>
        <location evidence="1">Nucleus</location>
    </subcellularLocation>
</comment>
<feature type="transmembrane region" description="Helical" evidence="8">
    <location>
        <begin position="478"/>
        <end position="498"/>
    </location>
</feature>
<keyword evidence="4" id="KW-0805">Transcription regulation</keyword>
<evidence type="ECO:0000256" key="7">
    <source>
        <dbReference type="ARBA" id="ARBA00023242"/>
    </source>
</evidence>
<evidence type="ECO:0000256" key="5">
    <source>
        <dbReference type="ARBA" id="ARBA00023125"/>
    </source>
</evidence>
<dbReference type="CDD" id="cd12148">
    <property type="entry name" value="fungal_TF_MHR"/>
    <property type="match status" value="1"/>
</dbReference>
<dbReference type="InterPro" id="IPR036864">
    <property type="entry name" value="Zn2-C6_fun-type_DNA-bd_sf"/>
</dbReference>
<evidence type="ECO:0000259" key="9">
    <source>
        <dbReference type="Pfam" id="PF04082"/>
    </source>
</evidence>
<dbReference type="GO" id="GO:0008270">
    <property type="term" value="F:zinc ion binding"/>
    <property type="evidence" value="ECO:0007669"/>
    <property type="project" value="InterPro"/>
</dbReference>
<keyword evidence="6" id="KW-0804">Transcription</keyword>
<dbReference type="InterPro" id="IPR051615">
    <property type="entry name" value="Transcr_Regulatory_Elem"/>
</dbReference>
<name>A0A871QYI6_DEKBR</name>
<evidence type="ECO:0000256" key="2">
    <source>
        <dbReference type="ARBA" id="ARBA00022723"/>
    </source>
</evidence>
<dbReference type="SUPFAM" id="SSF57701">
    <property type="entry name" value="Zn2/Cys6 DNA-binding domain"/>
    <property type="match status" value="1"/>
</dbReference>
<keyword evidence="5" id="KW-0238">DNA-binding</keyword>
<keyword evidence="8" id="KW-0812">Transmembrane</keyword>
<accession>A0A871QYI6</accession>
<feature type="domain" description="Xylanolytic transcriptional activator regulatory" evidence="9">
    <location>
        <begin position="202"/>
        <end position="333"/>
    </location>
</feature>
<dbReference type="Gene3D" id="4.10.240.10">
    <property type="entry name" value="Zn(2)-C6 fungal-type DNA-binding domain"/>
    <property type="match status" value="1"/>
</dbReference>
<dbReference type="GO" id="GO:0005634">
    <property type="term" value="C:nucleus"/>
    <property type="evidence" value="ECO:0007669"/>
    <property type="project" value="UniProtKB-SubCell"/>
</dbReference>
<keyword evidence="3" id="KW-0862">Zinc</keyword>
<dbReference type="Pfam" id="PF04082">
    <property type="entry name" value="Fungal_trans"/>
    <property type="match status" value="1"/>
</dbReference>
<dbReference type="OrthoDB" id="2428527at2759"/>
<dbReference type="GeneID" id="64572141"/>
<sequence>MPPRKGTSASCISTVCTACKFLGLTNCDGKLPLCSNCLHANRTCIYTSESDRRRRKYNGDYIVYLEKRIKKLETLIRKYDPEWLVRLQQTESQNFDQQAGESGIAQNRFCNLVAKFEEMDIDDGYDEEDDNTNTEGQREVETEYCYDEAGNMPYSFKYLESSDELLTLCEENCPDTLYCLKYAVPLLRKRRAISSLKPTYRSLMLAVCGYGCLFSKDQDLRKMGRSLIKDASDLVISASNQTLDLDIIQALLVLSCYEFGGGSDSMSYLFISMACSLTQHMGLHISYDSSNRSAAKFAPQIDSYQSAVLWSVCTQDRIVTNYLGVPACIHFKRIISPFYKVQHSPDEGDVYIEELCFSTTSRLWYILDRFTDQIFSVQSDLGDTQERTKLLHTAEESLKRLKEAFPSGLLLVDDQTCNGNFNFNAVCFQMNYEACIIILEKSFIGHSETAATSRCITAAIRLTKLCDLLLNFGYILKIPGYFGFLIYMAGIVHLVLCFQNKRVCPTHLPLLQCCIDVLNAHGASWKRSTGRAQRLLTLAEDHGIFLRRSNAAISEEDTNIQSLESGNSQGGGYIFEKDLNI</sequence>
<reference evidence="10" key="1">
    <citation type="submission" date="2020-10" db="EMBL/GenBank/DDBJ databases">
        <authorList>
            <person name="Palmer J.M."/>
        </authorList>
    </citation>
    <scope>NUCLEOTIDE SEQUENCE</scope>
    <source>
        <strain evidence="10">UCD 2041</strain>
    </source>
</reference>
<keyword evidence="8" id="KW-1133">Transmembrane helix</keyword>
<organism evidence="10 11">
    <name type="scientific">Dekkera bruxellensis</name>
    <name type="common">Brettanomyces custersii</name>
    <dbReference type="NCBI Taxonomy" id="5007"/>
    <lineage>
        <taxon>Eukaryota</taxon>
        <taxon>Fungi</taxon>
        <taxon>Dikarya</taxon>
        <taxon>Ascomycota</taxon>
        <taxon>Saccharomycotina</taxon>
        <taxon>Pichiomycetes</taxon>
        <taxon>Pichiales</taxon>
        <taxon>Pichiaceae</taxon>
        <taxon>Brettanomyces</taxon>
    </lineage>
</organism>
<evidence type="ECO:0000313" key="10">
    <source>
        <dbReference type="EMBL" id="QOU18487.1"/>
    </source>
</evidence>
<dbReference type="PANTHER" id="PTHR31313">
    <property type="entry name" value="TY1 ENHANCER ACTIVATOR"/>
    <property type="match status" value="1"/>
</dbReference>
<gene>
    <name evidence="10" type="ORF">BRETT_000215</name>
</gene>
<proteinExistence type="predicted"/>
<evidence type="ECO:0000256" key="1">
    <source>
        <dbReference type="ARBA" id="ARBA00004123"/>
    </source>
</evidence>
<keyword evidence="7" id="KW-0539">Nucleus</keyword>
<dbReference type="InterPro" id="IPR001138">
    <property type="entry name" value="Zn2Cys6_DnaBD"/>
</dbReference>
<evidence type="ECO:0000256" key="4">
    <source>
        <dbReference type="ARBA" id="ARBA00023015"/>
    </source>
</evidence>
<keyword evidence="2" id="KW-0479">Metal-binding</keyword>
<dbReference type="GO" id="GO:0000981">
    <property type="term" value="F:DNA-binding transcription factor activity, RNA polymerase II-specific"/>
    <property type="evidence" value="ECO:0007669"/>
    <property type="project" value="InterPro"/>
</dbReference>
<evidence type="ECO:0000256" key="3">
    <source>
        <dbReference type="ARBA" id="ARBA00022833"/>
    </source>
</evidence>
<evidence type="ECO:0000256" key="8">
    <source>
        <dbReference type="SAM" id="Phobius"/>
    </source>
</evidence>
<dbReference type="Proteomes" id="UP000663131">
    <property type="component" value="Chromosome 3"/>
</dbReference>